<dbReference type="Pfam" id="PF14801">
    <property type="entry name" value="TrmI-like_N"/>
    <property type="match status" value="1"/>
</dbReference>
<dbReference type="KEGG" id="wne:PIG85_05125"/>
<dbReference type="InterPro" id="IPR049470">
    <property type="entry name" value="TRM61_C"/>
</dbReference>
<keyword evidence="1" id="KW-0489">Methyltransferase</keyword>
<dbReference type="GO" id="GO:0031515">
    <property type="term" value="C:tRNA (m1A) methyltransferase complex"/>
    <property type="evidence" value="ECO:0007669"/>
    <property type="project" value="InterPro"/>
</dbReference>
<evidence type="ECO:0000313" key="7">
    <source>
        <dbReference type="EMBL" id="WCE47031.1"/>
    </source>
</evidence>
<organism evidence="7 8">
    <name type="scientific">Winkia neuii subsp. anitrata</name>
    <dbReference type="NCBI Taxonomy" id="29318"/>
    <lineage>
        <taxon>Bacteria</taxon>
        <taxon>Bacillati</taxon>
        <taxon>Actinomycetota</taxon>
        <taxon>Actinomycetes</taxon>
        <taxon>Actinomycetales</taxon>
        <taxon>Actinomycetaceae</taxon>
        <taxon>Winkia</taxon>
    </lineage>
</organism>
<evidence type="ECO:0000256" key="2">
    <source>
        <dbReference type="ARBA" id="ARBA00022679"/>
    </source>
</evidence>
<dbReference type="Pfam" id="PF08704">
    <property type="entry name" value="GCD14"/>
    <property type="match status" value="1"/>
</dbReference>
<protein>
    <submittedName>
        <fullName evidence="7">tRNA (Adenine-N1)-methyltransferase</fullName>
    </submittedName>
</protein>
<evidence type="ECO:0000259" key="6">
    <source>
        <dbReference type="Pfam" id="PF08704"/>
    </source>
</evidence>
<keyword evidence="4" id="KW-0819">tRNA processing</keyword>
<dbReference type="PANTHER" id="PTHR12133">
    <property type="entry name" value="TRNA (ADENINE(58)-N(1))-METHYLTRANSFERASE"/>
    <property type="match status" value="1"/>
</dbReference>
<dbReference type="PROSITE" id="PS51620">
    <property type="entry name" value="SAM_TRM61"/>
    <property type="match status" value="1"/>
</dbReference>
<dbReference type="RefSeq" id="WP_271694844.1">
    <property type="nucleotide sequence ID" value="NZ_CP116394.1"/>
</dbReference>
<dbReference type="SUPFAM" id="SSF53335">
    <property type="entry name" value="S-adenosyl-L-methionine-dependent methyltransferases"/>
    <property type="match status" value="1"/>
</dbReference>
<dbReference type="InterPro" id="IPR029063">
    <property type="entry name" value="SAM-dependent_MTases_sf"/>
</dbReference>
<feature type="domain" description="tRNA (adenine(58)-N(1))-methyltransferase catalytic subunit TRM61 C-terminal" evidence="6">
    <location>
        <begin position="80"/>
        <end position="247"/>
    </location>
</feature>
<dbReference type="Proteomes" id="UP001211044">
    <property type="component" value="Chromosome"/>
</dbReference>
<dbReference type="InterPro" id="IPR014816">
    <property type="entry name" value="tRNA_MeTrfase_Gcd14"/>
</dbReference>
<dbReference type="GO" id="GO:0030488">
    <property type="term" value="P:tRNA methylation"/>
    <property type="evidence" value="ECO:0007669"/>
    <property type="project" value="InterPro"/>
</dbReference>
<dbReference type="CDD" id="cd02440">
    <property type="entry name" value="AdoMet_MTases"/>
    <property type="match status" value="1"/>
</dbReference>
<dbReference type="GO" id="GO:0160107">
    <property type="term" value="F:tRNA (adenine(58)-N1)-methyltransferase activity"/>
    <property type="evidence" value="ECO:0007669"/>
    <property type="project" value="InterPro"/>
</dbReference>
<keyword evidence="3" id="KW-0949">S-adenosyl-L-methionine</keyword>
<proteinExistence type="predicted"/>
<name>A0AB38XSE4_9ACTO</name>
<gene>
    <name evidence="7" type="ORF">PIG85_05125</name>
</gene>
<dbReference type="FunFam" id="3.40.50.150:FF:000019">
    <property type="entry name" value="tRNA (adenine(58)-N(1))-methyltransferase TrmI"/>
    <property type="match status" value="1"/>
</dbReference>
<feature type="region of interest" description="Disordered" evidence="5">
    <location>
        <begin position="273"/>
        <end position="295"/>
    </location>
</feature>
<sequence length="336" mass="37210">MESKKVQHRARAEFKVGELVQLTDPKGRLHTIQLSEKGFFNSSRGSFPHSALIGKPEGTVVTAREGTEFLALRPLLKDYVLSMPRGATIIYPKDCAQIVQYADIFPGARVLEAGVGSGGLSMSLLSAIGADGKLTSIERRQDFATIAKANADMWFGYRHPAWDVQVGDFEQVAPTLGSHCWDRVVLDMLAPWECLPAAYDALVFGGVLCIYVATVTQMSRTIEAMKNQQKWVAVHAWETTERQWHVEGLSVRPEHSMVGHTGFLITARTLAEGQTPPRRGLRPAPAAKGQGGQWDHVDTWEAKDLGERTIADKKVRKVTRDLMRRAEQAGLEDPHE</sequence>
<dbReference type="Gene3D" id="3.10.330.20">
    <property type="match status" value="1"/>
</dbReference>
<keyword evidence="2" id="KW-0808">Transferase</keyword>
<evidence type="ECO:0000256" key="5">
    <source>
        <dbReference type="SAM" id="MobiDB-lite"/>
    </source>
</evidence>
<evidence type="ECO:0000313" key="8">
    <source>
        <dbReference type="Proteomes" id="UP001211044"/>
    </source>
</evidence>
<dbReference type="Gene3D" id="3.40.50.150">
    <property type="entry name" value="Vaccinia Virus protein VP39"/>
    <property type="match status" value="1"/>
</dbReference>
<evidence type="ECO:0000256" key="1">
    <source>
        <dbReference type="ARBA" id="ARBA00022603"/>
    </source>
</evidence>
<dbReference type="EMBL" id="CP116394">
    <property type="protein sequence ID" value="WCE47031.1"/>
    <property type="molecule type" value="Genomic_DNA"/>
</dbReference>
<reference evidence="7" key="1">
    <citation type="submission" date="2023-01" db="EMBL/GenBank/DDBJ databases">
        <title>Comparative Genomic Analysis of the Clinically-Derived Winkia Strain NY0527 Provides Evidence into the Taxonomic Reassignment of Winkia neuii and Characterizes Their Virulence Traits.</title>
        <authorList>
            <person name="Cai X."/>
            <person name="Peng Y."/>
            <person name="Li M."/>
            <person name="Qiu Y."/>
            <person name="Wang Y."/>
            <person name="Xu L."/>
            <person name="Hou Q."/>
        </authorList>
    </citation>
    <scope>NUCLEOTIDE SEQUENCE</scope>
    <source>
        <strain evidence="7">NY0527</strain>
    </source>
</reference>
<evidence type="ECO:0000256" key="4">
    <source>
        <dbReference type="ARBA" id="ARBA00022694"/>
    </source>
</evidence>
<dbReference type="AlphaFoldDB" id="A0AB38XSE4"/>
<dbReference type="PANTHER" id="PTHR12133:SF1">
    <property type="entry name" value="TRNA (ADENINE(58)-N(1))-METHYLTRANSFERASE, MITOCHONDRIAL"/>
    <property type="match status" value="1"/>
</dbReference>
<evidence type="ECO:0000256" key="3">
    <source>
        <dbReference type="ARBA" id="ARBA00022691"/>
    </source>
</evidence>
<feature type="compositionally biased region" description="Low complexity" evidence="5">
    <location>
        <begin position="276"/>
        <end position="287"/>
    </location>
</feature>
<accession>A0AB38XSE4</accession>